<evidence type="ECO:0000313" key="1">
    <source>
        <dbReference type="EMBL" id="UYM26604.1"/>
    </source>
</evidence>
<evidence type="ECO:0000313" key="2">
    <source>
        <dbReference type="Proteomes" id="UP001156221"/>
    </source>
</evidence>
<reference evidence="1" key="1">
    <citation type="submission" date="2022-10" db="EMBL/GenBank/DDBJ databases">
        <authorList>
            <person name="Shreffler J."/>
            <person name="Spring A.M."/>
            <person name="Klyczek K."/>
            <person name="Garlena R.A."/>
            <person name="Russell D.A."/>
            <person name="Pope W.H."/>
            <person name="Jacobs-Sera D."/>
            <person name="Hatfull G.F."/>
        </authorList>
    </citation>
    <scope>NUCLEOTIDE SEQUENCE</scope>
</reference>
<proteinExistence type="predicted"/>
<dbReference type="RefSeq" id="YP_010761348.1">
    <property type="nucleotide sequence ID" value="NC_073594.1"/>
</dbReference>
<dbReference type="EMBL" id="OP580516">
    <property type="protein sequence ID" value="UYM26604.1"/>
    <property type="molecule type" value="Genomic_DNA"/>
</dbReference>
<dbReference type="KEGG" id="vg:80034719"/>
<dbReference type="Proteomes" id="UP001156221">
    <property type="component" value="Segment"/>
</dbReference>
<accession>A0A9E7V2P2</accession>
<name>A0A9E7V2P2_9CAUD</name>
<gene>
    <name evidence="1" type="primary">55</name>
    <name evidence="1" type="ORF">SEA_BAUER_55</name>
</gene>
<sequence length="93" mass="9974">MNISNEAVYAAADVFERVVGVRDTRAVEKIIEAAMPHLLTQATALIRDLSDRDECWFDHHGGCQAHGYLSLEAGETCPQADAKAWVAGATGGC</sequence>
<dbReference type="GeneID" id="80034719"/>
<organism evidence="1 2">
    <name type="scientific">Arthrobacter phage Bauer</name>
    <dbReference type="NCBI Taxonomy" id="2985648"/>
    <lineage>
        <taxon>Viruses</taxon>
        <taxon>Duplodnaviria</taxon>
        <taxon>Heunggongvirae</taxon>
        <taxon>Uroviricota</taxon>
        <taxon>Caudoviricetes</taxon>
        <taxon>Bauervirus</taxon>
        <taxon>Bauervirus bauer</taxon>
    </lineage>
</organism>
<keyword evidence="2" id="KW-1185">Reference proteome</keyword>
<protein>
    <submittedName>
        <fullName evidence="1">Uncharacterized protein</fullName>
    </submittedName>
</protein>